<accession>E9HEC1</accession>
<dbReference type="OrthoDB" id="543373at2759"/>
<name>E9HEC1_DAPPU</name>
<gene>
    <name evidence="9" type="ORF">DAPPUDRAFT_34577</name>
</gene>
<dbReference type="KEGG" id="dpx:DAPPUDRAFT_34577"/>
<evidence type="ECO:0000256" key="7">
    <source>
        <dbReference type="ARBA" id="ARBA00023242"/>
    </source>
</evidence>
<keyword evidence="3" id="KW-0813">Transport</keyword>
<comment type="subcellular location">
    <subcellularLocation>
        <location evidence="2">Cytoplasm</location>
    </subcellularLocation>
    <subcellularLocation>
        <location evidence="1">Nucleus</location>
    </subcellularLocation>
</comment>
<dbReference type="Gene3D" id="1.25.10.10">
    <property type="entry name" value="Leucine-rich Repeat Variant"/>
    <property type="match status" value="1"/>
</dbReference>
<sequence length="202" mass="23239">MAAGLLRQLISDEFEDFYNQLIPDHQILFKKELLVTIQTETQAGLRWKLFEVVSELARQLLDEEGNNLWPEFLRFLFESASNGTPEIKVDALETFGCMPGIFGNQQSQYLNGIKRVLQKCLADCTNYPVRYQAVKSLIAFIILNKDEENVKCFFLSLTDRMIPIVSESIQKQDDDTLLKCVVDLSENAPAFLRRQIQPLMQI</sequence>
<proteinExistence type="predicted"/>
<reference evidence="9 10" key="1">
    <citation type="journal article" date="2011" name="Science">
        <title>The ecoresponsive genome of Daphnia pulex.</title>
        <authorList>
            <person name="Colbourne J.K."/>
            <person name="Pfrender M.E."/>
            <person name="Gilbert D."/>
            <person name="Thomas W.K."/>
            <person name="Tucker A."/>
            <person name="Oakley T.H."/>
            <person name="Tokishita S."/>
            <person name="Aerts A."/>
            <person name="Arnold G.J."/>
            <person name="Basu M.K."/>
            <person name="Bauer D.J."/>
            <person name="Caceres C.E."/>
            <person name="Carmel L."/>
            <person name="Casola C."/>
            <person name="Choi J.H."/>
            <person name="Detter J.C."/>
            <person name="Dong Q."/>
            <person name="Dusheyko S."/>
            <person name="Eads B.D."/>
            <person name="Frohlich T."/>
            <person name="Geiler-Samerotte K.A."/>
            <person name="Gerlach D."/>
            <person name="Hatcher P."/>
            <person name="Jogdeo S."/>
            <person name="Krijgsveld J."/>
            <person name="Kriventseva E.V."/>
            <person name="Kultz D."/>
            <person name="Laforsch C."/>
            <person name="Lindquist E."/>
            <person name="Lopez J."/>
            <person name="Manak J.R."/>
            <person name="Muller J."/>
            <person name="Pangilinan J."/>
            <person name="Patwardhan R.P."/>
            <person name="Pitluck S."/>
            <person name="Pritham E.J."/>
            <person name="Rechtsteiner A."/>
            <person name="Rho M."/>
            <person name="Rogozin I.B."/>
            <person name="Sakarya O."/>
            <person name="Salamov A."/>
            <person name="Schaack S."/>
            <person name="Shapiro H."/>
            <person name="Shiga Y."/>
            <person name="Skalitzky C."/>
            <person name="Smith Z."/>
            <person name="Souvorov A."/>
            <person name="Sung W."/>
            <person name="Tang Z."/>
            <person name="Tsuchiya D."/>
            <person name="Tu H."/>
            <person name="Vos H."/>
            <person name="Wang M."/>
            <person name="Wolf Y.I."/>
            <person name="Yamagata H."/>
            <person name="Yamada T."/>
            <person name="Ye Y."/>
            <person name="Shaw J.R."/>
            <person name="Andrews J."/>
            <person name="Crease T.J."/>
            <person name="Tang H."/>
            <person name="Lucas S.M."/>
            <person name="Robertson H.M."/>
            <person name="Bork P."/>
            <person name="Koonin E.V."/>
            <person name="Zdobnov E.M."/>
            <person name="Grigoriev I.V."/>
            <person name="Lynch M."/>
            <person name="Boore J.L."/>
        </authorList>
    </citation>
    <scope>NUCLEOTIDE SEQUENCE [LARGE SCALE GENOMIC DNA]</scope>
</reference>
<dbReference type="InterPro" id="IPR057672">
    <property type="entry name" value="TPR_IPO4/5"/>
</dbReference>
<evidence type="ECO:0000256" key="2">
    <source>
        <dbReference type="ARBA" id="ARBA00004496"/>
    </source>
</evidence>
<keyword evidence="7" id="KW-0539">Nucleus</keyword>
<dbReference type="PhylomeDB" id="E9HEC1"/>
<dbReference type="GO" id="GO:0005737">
    <property type="term" value="C:cytoplasm"/>
    <property type="evidence" value="ECO:0007669"/>
    <property type="project" value="UniProtKB-SubCell"/>
</dbReference>
<dbReference type="Proteomes" id="UP000000305">
    <property type="component" value="Unassembled WGS sequence"/>
</dbReference>
<evidence type="ECO:0000256" key="4">
    <source>
        <dbReference type="ARBA" id="ARBA00022490"/>
    </source>
</evidence>
<dbReference type="InParanoid" id="E9HEC1"/>
<feature type="domain" description="IPO4/5-like TPR repeats" evidence="8">
    <location>
        <begin position="42"/>
        <end position="201"/>
    </location>
</feature>
<dbReference type="AlphaFoldDB" id="E9HEC1"/>
<evidence type="ECO:0000256" key="5">
    <source>
        <dbReference type="ARBA" id="ARBA00022737"/>
    </source>
</evidence>
<protein>
    <recommendedName>
        <fullName evidence="8">IPO4/5-like TPR repeats domain-containing protein</fullName>
    </recommendedName>
</protein>
<evidence type="ECO:0000256" key="6">
    <source>
        <dbReference type="ARBA" id="ARBA00022927"/>
    </source>
</evidence>
<keyword evidence="10" id="KW-1185">Reference proteome</keyword>
<dbReference type="HOGENOM" id="CLU_1357632_0_0_1"/>
<evidence type="ECO:0000256" key="1">
    <source>
        <dbReference type="ARBA" id="ARBA00004123"/>
    </source>
</evidence>
<dbReference type="InterPro" id="IPR011989">
    <property type="entry name" value="ARM-like"/>
</dbReference>
<organism evidence="9 10">
    <name type="scientific">Daphnia pulex</name>
    <name type="common">Water flea</name>
    <dbReference type="NCBI Taxonomy" id="6669"/>
    <lineage>
        <taxon>Eukaryota</taxon>
        <taxon>Metazoa</taxon>
        <taxon>Ecdysozoa</taxon>
        <taxon>Arthropoda</taxon>
        <taxon>Crustacea</taxon>
        <taxon>Branchiopoda</taxon>
        <taxon>Diplostraca</taxon>
        <taxon>Cladocera</taxon>
        <taxon>Anomopoda</taxon>
        <taxon>Daphniidae</taxon>
        <taxon>Daphnia</taxon>
    </lineage>
</organism>
<evidence type="ECO:0000313" key="9">
    <source>
        <dbReference type="EMBL" id="EFX69927.1"/>
    </source>
</evidence>
<keyword evidence="4" id="KW-0963">Cytoplasm</keyword>
<dbReference type="GO" id="GO:0006606">
    <property type="term" value="P:protein import into nucleus"/>
    <property type="evidence" value="ECO:0007669"/>
    <property type="project" value="InterPro"/>
</dbReference>
<dbReference type="STRING" id="6669.E9HEC1"/>
<dbReference type="Pfam" id="PF25780">
    <property type="entry name" value="TPR_IPO5"/>
    <property type="match status" value="1"/>
</dbReference>
<dbReference type="EMBL" id="GL732628">
    <property type="protein sequence ID" value="EFX69927.1"/>
    <property type="molecule type" value="Genomic_DNA"/>
</dbReference>
<evidence type="ECO:0000256" key="3">
    <source>
        <dbReference type="ARBA" id="ARBA00022448"/>
    </source>
</evidence>
<dbReference type="InterPro" id="IPR016024">
    <property type="entry name" value="ARM-type_fold"/>
</dbReference>
<dbReference type="eggNOG" id="KOG2171">
    <property type="taxonomic scope" value="Eukaryota"/>
</dbReference>
<dbReference type="OMA" id="LATICEC"/>
<dbReference type="InterPro" id="IPR040122">
    <property type="entry name" value="Importin_beta"/>
</dbReference>
<keyword evidence="6" id="KW-0653">Protein transport</keyword>
<keyword evidence="5" id="KW-0677">Repeat</keyword>
<evidence type="ECO:0000259" key="8">
    <source>
        <dbReference type="Pfam" id="PF25780"/>
    </source>
</evidence>
<dbReference type="SUPFAM" id="SSF48371">
    <property type="entry name" value="ARM repeat"/>
    <property type="match status" value="1"/>
</dbReference>
<feature type="non-terminal residue" evidence="9">
    <location>
        <position position="1"/>
    </location>
</feature>
<dbReference type="PANTHER" id="PTHR10527">
    <property type="entry name" value="IMPORTIN BETA"/>
    <property type="match status" value="1"/>
</dbReference>
<evidence type="ECO:0000313" key="10">
    <source>
        <dbReference type="Proteomes" id="UP000000305"/>
    </source>
</evidence>